<comment type="caution">
    <text evidence="2">The sequence shown here is derived from an EMBL/GenBank/DDBJ whole genome shotgun (WGS) entry which is preliminary data.</text>
</comment>
<sequence>PSTPTPLTPEEARTLTSWDRDLDALSEELRRSRRTTVDVPVPPTLSASQLLRIAADPDGFAQDLARPMPRPPAPGARRGT</sequence>
<dbReference type="RefSeq" id="WP_206969898.1">
    <property type="nucleotide sequence ID" value="NZ_JAFLRJ010001179.1"/>
</dbReference>
<protein>
    <submittedName>
        <fullName evidence="2">Uncharacterized protein</fullName>
    </submittedName>
</protein>
<evidence type="ECO:0000256" key="1">
    <source>
        <dbReference type="SAM" id="MobiDB-lite"/>
    </source>
</evidence>
<dbReference type="Proteomes" id="UP000664167">
    <property type="component" value="Unassembled WGS sequence"/>
</dbReference>
<feature type="non-terminal residue" evidence="2">
    <location>
        <position position="1"/>
    </location>
</feature>
<feature type="region of interest" description="Disordered" evidence="1">
    <location>
        <begin position="60"/>
        <end position="80"/>
    </location>
</feature>
<accession>A0A939FG38</accession>
<evidence type="ECO:0000313" key="3">
    <source>
        <dbReference type="Proteomes" id="UP000664167"/>
    </source>
</evidence>
<evidence type="ECO:0000313" key="2">
    <source>
        <dbReference type="EMBL" id="MBO0518068.1"/>
    </source>
</evidence>
<keyword evidence="3" id="KW-1185">Reference proteome</keyword>
<gene>
    <name evidence="2" type="ORF">J0695_41075</name>
</gene>
<reference evidence="2" key="1">
    <citation type="submission" date="2021-03" db="EMBL/GenBank/DDBJ databases">
        <title>Streptomyces poriferae sp. nov., a novel marine sponge-derived Actinobacteria species with anti-MRSA activity.</title>
        <authorList>
            <person name="Sandoval-Powers M."/>
            <person name="Kralova S."/>
            <person name="Nguyen G.-S."/>
            <person name="Fawwal D."/>
            <person name="Degnes K."/>
            <person name="Klinkenberg G."/>
            <person name="Sletta H."/>
            <person name="Wentzel A."/>
            <person name="Liles M.R."/>
        </authorList>
    </citation>
    <scope>NUCLEOTIDE SEQUENCE</scope>
    <source>
        <strain evidence="2">DSM 41794</strain>
    </source>
</reference>
<dbReference type="AlphaFoldDB" id="A0A939FG38"/>
<dbReference type="EMBL" id="JAFLRJ010001179">
    <property type="protein sequence ID" value="MBO0518068.1"/>
    <property type="molecule type" value="Genomic_DNA"/>
</dbReference>
<feature type="non-terminal residue" evidence="2">
    <location>
        <position position="80"/>
    </location>
</feature>
<proteinExistence type="predicted"/>
<organism evidence="2 3">
    <name type="scientific">Streptomyces beijiangensis</name>
    <dbReference type="NCBI Taxonomy" id="163361"/>
    <lineage>
        <taxon>Bacteria</taxon>
        <taxon>Bacillati</taxon>
        <taxon>Actinomycetota</taxon>
        <taxon>Actinomycetes</taxon>
        <taxon>Kitasatosporales</taxon>
        <taxon>Streptomycetaceae</taxon>
        <taxon>Streptomyces</taxon>
    </lineage>
</organism>
<name>A0A939FG38_9ACTN</name>